<comment type="caution">
    <text evidence="1">The sequence shown here is derived from an EMBL/GenBank/DDBJ whole genome shotgun (WGS) entry which is preliminary data.</text>
</comment>
<dbReference type="InParanoid" id="A0A1D3D3V5"/>
<reference evidence="1 2" key="1">
    <citation type="journal article" date="2016" name="BMC Genomics">
        <title>Comparative genomics reveals Cyclospora cayetanensis possesses coccidia-like metabolism and invasion components but unique surface antigens.</title>
        <authorList>
            <person name="Liu S."/>
            <person name="Wang L."/>
            <person name="Zheng H."/>
            <person name="Xu Z."/>
            <person name="Roellig D.M."/>
            <person name="Li N."/>
            <person name="Frace M.A."/>
            <person name="Tang K."/>
            <person name="Arrowood M.J."/>
            <person name="Moss D.M."/>
            <person name="Zhang L."/>
            <person name="Feng Y."/>
            <person name="Xiao L."/>
        </authorList>
    </citation>
    <scope>NUCLEOTIDE SEQUENCE [LARGE SCALE GENOMIC DNA]</scope>
    <source>
        <strain evidence="1 2">CHN_HEN01</strain>
    </source>
</reference>
<proteinExistence type="predicted"/>
<gene>
    <name evidence="1" type="ORF">cyc_08985</name>
</gene>
<dbReference type="EMBL" id="JROU02000865">
    <property type="protein sequence ID" value="OEH78071.1"/>
    <property type="molecule type" value="Genomic_DNA"/>
</dbReference>
<name>A0A1D3D3V5_9EIME</name>
<keyword evidence="2" id="KW-1185">Reference proteome</keyword>
<dbReference type="Proteomes" id="UP000095192">
    <property type="component" value="Unassembled WGS sequence"/>
</dbReference>
<dbReference type="AlphaFoldDB" id="A0A1D3D3V5"/>
<organism evidence="1 2">
    <name type="scientific">Cyclospora cayetanensis</name>
    <dbReference type="NCBI Taxonomy" id="88456"/>
    <lineage>
        <taxon>Eukaryota</taxon>
        <taxon>Sar</taxon>
        <taxon>Alveolata</taxon>
        <taxon>Apicomplexa</taxon>
        <taxon>Conoidasida</taxon>
        <taxon>Coccidia</taxon>
        <taxon>Eucoccidiorida</taxon>
        <taxon>Eimeriorina</taxon>
        <taxon>Eimeriidae</taxon>
        <taxon>Cyclospora</taxon>
    </lineage>
</organism>
<evidence type="ECO:0000313" key="2">
    <source>
        <dbReference type="Proteomes" id="UP000095192"/>
    </source>
</evidence>
<sequence length="66" mass="6970">MLQLAPSCLSLDVSARMGAAAASSCVQHRLNAADAKGRGLEGREPLHPVKKQPSSVLPKQIVYNVC</sequence>
<protein>
    <submittedName>
        <fullName evidence="1">Uncharacterized protein</fullName>
    </submittedName>
</protein>
<evidence type="ECO:0000313" key="1">
    <source>
        <dbReference type="EMBL" id="OEH78071.1"/>
    </source>
</evidence>
<accession>A0A1D3D3V5</accession>
<dbReference type="VEuPathDB" id="ToxoDB:cyc_08985"/>